<dbReference type="InterPro" id="IPR013167">
    <property type="entry name" value="COG4_M"/>
</dbReference>
<keyword evidence="5" id="KW-0653">Protein transport</keyword>
<reference evidence="10" key="1">
    <citation type="submission" date="2017-09" db="EMBL/GenBank/DDBJ databases">
        <title>Contemporary evolution of a Lepidopteran species, Heliothis virescens, in response to modern agricultural practices.</title>
        <authorList>
            <person name="Fritz M.L."/>
            <person name="Deyonke A.M."/>
            <person name="Papanicolaou A."/>
            <person name="Micinski S."/>
            <person name="Westbrook J."/>
            <person name="Gould F."/>
        </authorList>
    </citation>
    <scope>NUCLEOTIDE SEQUENCE [LARGE SCALE GENOMIC DNA]</scope>
    <source>
        <strain evidence="10">HvINT-</strain>
        <tissue evidence="10">Whole body</tissue>
    </source>
</reference>
<feature type="domain" description="COG4 transport protein middle alpha-helical bundle" evidence="9">
    <location>
        <begin position="160"/>
        <end position="452"/>
    </location>
</feature>
<evidence type="ECO:0000256" key="8">
    <source>
        <dbReference type="ARBA" id="ARBA00031340"/>
    </source>
</evidence>
<evidence type="ECO:0000259" key="9">
    <source>
        <dbReference type="SMART" id="SM00762"/>
    </source>
</evidence>
<dbReference type="SMART" id="SM00762">
    <property type="entry name" value="Cog4"/>
    <property type="match status" value="1"/>
</dbReference>
<keyword evidence="4" id="KW-0813">Transport</keyword>
<evidence type="ECO:0000256" key="7">
    <source>
        <dbReference type="ARBA" id="ARBA00023136"/>
    </source>
</evidence>
<evidence type="ECO:0000256" key="2">
    <source>
        <dbReference type="ARBA" id="ARBA00009215"/>
    </source>
</evidence>
<evidence type="ECO:0000256" key="4">
    <source>
        <dbReference type="ARBA" id="ARBA00022448"/>
    </source>
</evidence>
<dbReference type="EMBL" id="NWSH01000047">
    <property type="protein sequence ID" value="PCG80238.1"/>
    <property type="molecule type" value="Genomic_DNA"/>
</dbReference>
<gene>
    <name evidence="10" type="ORF">B5V51_9999</name>
</gene>
<dbReference type="PANTHER" id="PTHR24016:SF0">
    <property type="entry name" value="CONSERVED OLIGOMERIC GOLGI COMPLEX SUBUNIT 4"/>
    <property type="match status" value="1"/>
</dbReference>
<dbReference type="PANTHER" id="PTHR24016">
    <property type="entry name" value="CONSERVED OLIGOMERIC GOLGI COMPLEX SUBUNIT 4"/>
    <property type="match status" value="1"/>
</dbReference>
<comment type="caution">
    <text evidence="10">The sequence shown here is derived from an EMBL/GenBank/DDBJ whole genome shotgun (WGS) entry which is preliminary data.</text>
</comment>
<sequence>MSLSLLLEKYDVSTDEGLQKALNEIEKEESEVDEALSGVLSRACSLEGRLRAASQAYTKLNEVKTDAQIAADMVDKTAGLARDVSAKVRQLDLARSRVAECQRRVHDLIDLQLCSAGVEAAIKAHDYETGAGHVSRFLSMDPGSVAAARARGAPDPRDAMTRAANTLYEHLVRKFEEAARKEDEQSVERLFKLFPQIGRAEEGVDLLAKYLATQTDVAIRRACVVSDARSEAAVFADAVTRVVEAGGAGLQRARRAAAPAPGRLPRALRALQPHVCAGVRRVFTEMVSARRLEAEPARGVGSALGAEPVLAELALTHSRIWLYFNFIRRQTEADAATLKDTEKKACIDAVEKIIAECDLMRTAQDILAYYLALERYFLEESVNKALKMATPQIGVTTSSLVDDVFFIARKVIRVNVVRLPDIGGVLGLSGVCVHLLLLDSSDDEARLSHHPRRERHSFTCLSCIIRFKLVFHEMPSIVLYVITTWLGCILYRPAHRAVTDFLQRRRTSVASALPSIAESCGAFVVHAEETSMCSLPLTVISLSAARGPAGSVPRLSSMLVIWRRAGTANSVDVRLDEGLDDPDAEGARMLYLAHHERGGGGRECRSGWRARLRAAEALARGPAELASSLVRRRAGAAAAAFRARARPALSALVAALHQPQAAAWAQRLADPAPHADEMEDDADALPQALEQFTEGARAQISARAVDALLLAALADLAARAEQAILHHRYDRAPHAVLPTPRLTAPLAKDILARRTDFKMEDIKRVKL</sequence>
<dbReference type="InterPro" id="IPR048682">
    <property type="entry name" value="COG4"/>
</dbReference>
<evidence type="ECO:0000256" key="1">
    <source>
        <dbReference type="ARBA" id="ARBA00004395"/>
    </source>
</evidence>
<keyword evidence="6" id="KW-0333">Golgi apparatus</keyword>
<protein>
    <recommendedName>
        <fullName evidence="3">Conserved oligomeric Golgi complex subunit 4</fullName>
    </recommendedName>
    <alternativeName>
        <fullName evidence="8">Component of oligomeric Golgi complex 4</fullName>
    </alternativeName>
</protein>
<dbReference type="GO" id="GO:0015031">
    <property type="term" value="P:protein transport"/>
    <property type="evidence" value="ECO:0007669"/>
    <property type="project" value="UniProtKB-KW"/>
</dbReference>
<keyword evidence="7" id="KW-0472">Membrane</keyword>
<evidence type="ECO:0000256" key="3">
    <source>
        <dbReference type="ARBA" id="ARBA00020975"/>
    </source>
</evidence>
<comment type="similarity">
    <text evidence="2">Belongs to the COG4 family.</text>
</comment>
<evidence type="ECO:0000256" key="5">
    <source>
        <dbReference type="ARBA" id="ARBA00022927"/>
    </source>
</evidence>
<dbReference type="GO" id="GO:0000139">
    <property type="term" value="C:Golgi membrane"/>
    <property type="evidence" value="ECO:0007669"/>
    <property type="project" value="UniProtKB-SubCell"/>
</dbReference>
<dbReference type="AlphaFoldDB" id="A0A2A4K8J4"/>
<dbReference type="InterPro" id="IPR048680">
    <property type="entry name" value="COG4_N"/>
</dbReference>
<dbReference type="Pfam" id="PF20663">
    <property type="entry name" value="COG4_N"/>
    <property type="match status" value="1"/>
</dbReference>
<name>A0A2A4K8J4_HELVI</name>
<evidence type="ECO:0000313" key="10">
    <source>
        <dbReference type="EMBL" id="PCG80238.1"/>
    </source>
</evidence>
<dbReference type="STRING" id="7102.A0A2A4K8J4"/>
<organism evidence="10">
    <name type="scientific">Heliothis virescens</name>
    <name type="common">Tobacco budworm moth</name>
    <dbReference type="NCBI Taxonomy" id="7102"/>
    <lineage>
        <taxon>Eukaryota</taxon>
        <taxon>Metazoa</taxon>
        <taxon>Ecdysozoa</taxon>
        <taxon>Arthropoda</taxon>
        <taxon>Hexapoda</taxon>
        <taxon>Insecta</taxon>
        <taxon>Pterygota</taxon>
        <taxon>Neoptera</taxon>
        <taxon>Endopterygota</taxon>
        <taxon>Lepidoptera</taxon>
        <taxon>Glossata</taxon>
        <taxon>Ditrysia</taxon>
        <taxon>Noctuoidea</taxon>
        <taxon>Noctuidae</taxon>
        <taxon>Heliothinae</taxon>
        <taxon>Heliothis</taxon>
    </lineage>
</organism>
<dbReference type="Pfam" id="PF08318">
    <property type="entry name" value="COG4_m"/>
    <property type="match status" value="1"/>
</dbReference>
<comment type="subcellular location">
    <subcellularLocation>
        <location evidence="1">Golgi apparatus membrane</location>
        <topology evidence="1">Peripheral membrane protein</topology>
    </subcellularLocation>
</comment>
<accession>A0A2A4K8J4</accession>
<evidence type="ECO:0000256" key="6">
    <source>
        <dbReference type="ARBA" id="ARBA00023034"/>
    </source>
</evidence>
<proteinExistence type="inferred from homology"/>